<dbReference type="RefSeq" id="WP_073203379.1">
    <property type="nucleotide sequence ID" value="NZ_FRCZ01000012.1"/>
</dbReference>
<feature type="transmembrane region" description="Helical" evidence="1">
    <location>
        <begin position="121"/>
        <end position="147"/>
    </location>
</feature>
<sequence length="187" mass="22158">MTLSTQFITMITMILSGVYLGASYHTFKRLERLWLTSITWKYLLEILFWLLQAVVLYVILFLINEGILRFYVFLAVICGYAMFKSLFEQVFSRVIGVVFRILHDIYRFIYRTIELLIVKPVVFIITVLFVCITRLFTIIITILVSILKAISWPFKMIFTALAKLIPKNAQKYLHPFYRIYSKIKNKD</sequence>
<reference evidence="2 3" key="1">
    <citation type="submission" date="2016-11" db="EMBL/GenBank/DDBJ databases">
        <authorList>
            <person name="Jaros S."/>
            <person name="Januszkiewicz K."/>
            <person name="Wedrychowicz H."/>
        </authorList>
    </citation>
    <scope>NUCLEOTIDE SEQUENCE [LARGE SCALE GENOMIC DNA]</scope>
    <source>
        <strain evidence="2 3">CGMCC 1.10681</strain>
    </source>
</reference>
<feature type="transmembrane region" description="Helical" evidence="1">
    <location>
        <begin position="6"/>
        <end position="27"/>
    </location>
</feature>
<keyword evidence="1" id="KW-1133">Transmembrane helix</keyword>
<feature type="transmembrane region" description="Helical" evidence="1">
    <location>
        <begin position="66"/>
        <end position="83"/>
    </location>
</feature>
<dbReference type="Pfam" id="PF09578">
    <property type="entry name" value="Spore_YabQ"/>
    <property type="match status" value="1"/>
</dbReference>
<evidence type="ECO:0000313" key="3">
    <source>
        <dbReference type="Proteomes" id="UP000184184"/>
    </source>
</evidence>
<organism evidence="2 3">
    <name type="scientific">Gracilibacillus kekensis</name>
    <dbReference type="NCBI Taxonomy" id="1027249"/>
    <lineage>
        <taxon>Bacteria</taxon>
        <taxon>Bacillati</taxon>
        <taxon>Bacillota</taxon>
        <taxon>Bacilli</taxon>
        <taxon>Bacillales</taxon>
        <taxon>Bacillaceae</taxon>
        <taxon>Gracilibacillus</taxon>
    </lineage>
</organism>
<feature type="transmembrane region" description="Helical" evidence="1">
    <location>
        <begin position="39"/>
        <end position="60"/>
    </location>
</feature>
<evidence type="ECO:0000313" key="2">
    <source>
        <dbReference type="EMBL" id="SHN37458.1"/>
    </source>
</evidence>
<evidence type="ECO:0000256" key="1">
    <source>
        <dbReference type="SAM" id="Phobius"/>
    </source>
</evidence>
<dbReference type="AlphaFoldDB" id="A0A1M7QZA7"/>
<dbReference type="STRING" id="1027249.SAMN05216179_3810"/>
<gene>
    <name evidence="2" type="ORF">SAMN05216179_3810</name>
</gene>
<dbReference type="NCBIfam" id="TIGR02893">
    <property type="entry name" value="spore_yabQ"/>
    <property type="match status" value="1"/>
</dbReference>
<name>A0A1M7QZA7_9BACI</name>
<accession>A0A1M7QZA7</accession>
<dbReference type="EMBL" id="FRCZ01000012">
    <property type="protein sequence ID" value="SHN37458.1"/>
    <property type="molecule type" value="Genomic_DNA"/>
</dbReference>
<protein>
    <submittedName>
        <fullName evidence="2">Spore cortex biosynthesis protein YabQ</fullName>
    </submittedName>
</protein>
<dbReference type="InterPro" id="IPR019074">
    <property type="entry name" value="YabQ"/>
</dbReference>
<dbReference type="OrthoDB" id="1653819at2"/>
<dbReference type="Proteomes" id="UP000184184">
    <property type="component" value="Unassembled WGS sequence"/>
</dbReference>
<keyword evidence="1" id="KW-0812">Transmembrane</keyword>
<keyword evidence="1" id="KW-0472">Membrane</keyword>
<proteinExistence type="predicted"/>
<keyword evidence="3" id="KW-1185">Reference proteome</keyword>